<organism evidence="1 2">
    <name type="scientific">Desulfonema limicola</name>
    <dbReference type="NCBI Taxonomy" id="45656"/>
    <lineage>
        <taxon>Bacteria</taxon>
        <taxon>Pseudomonadati</taxon>
        <taxon>Thermodesulfobacteriota</taxon>
        <taxon>Desulfobacteria</taxon>
        <taxon>Desulfobacterales</taxon>
        <taxon>Desulfococcaceae</taxon>
        <taxon>Desulfonema</taxon>
    </lineage>
</organism>
<dbReference type="KEGG" id="dli:dnl_30450"/>
<protein>
    <submittedName>
        <fullName evidence="1">Uncharacterized protein</fullName>
    </submittedName>
</protein>
<keyword evidence="2" id="KW-1185">Reference proteome</keyword>
<evidence type="ECO:0000313" key="1">
    <source>
        <dbReference type="EMBL" id="QTA80732.1"/>
    </source>
</evidence>
<dbReference type="EMBL" id="CP061799">
    <property type="protein sequence ID" value="QTA80732.1"/>
    <property type="molecule type" value="Genomic_DNA"/>
</dbReference>
<accession>A0A975B8R5</accession>
<dbReference type="AlphaFoldDB" id="A0A975B8R5"/>
<dbReference type="Proteomes" id="UP000663720">
    <property type="component" value="Chromosome"/>
</dbReference>
<name>A0A975B8R5_9BACT</name>
<sequence length="107" mass="12133">MSQVLIVPAKDRRLFQSLFSWKYNCEENIVSRSLTYGGFNPCFHGSTTVRTSAITSNPAALMFQSLFSWKYNCEPVDIINSFLNVDCFNPCFHGSTTVSTRFMPKAD</sequence>
<evidence type="ECO:0000313" key="2">
    <source>
        <dbReference type="Proteomes" id="UP000663720"/>
    </source>
</evidence>
<reference evidence="1" key="1">
    <citation type="journal article" date="2021" name="Microb. Physiol.">
        <title>Proteogenomic Insights into the Physiology of Marine, Sulfate-Reducing, Filamentous Desulfonema limicola and Desulfonema magnum.</title>
        <authorList>
            <person name="Schnaars V."/>
            <person name="Wohlbrand L."/>
            <person name="Scheve S."/>
            <person name="Hinrichs C."/>
            <person name="Reinhardt R."/>
            <person name="Rabus R."/>
        </authorList>
    </citation>
    <scope>NUCLEOTIDE SEQUENCE</scope>
    <source>
        <strain evidence="1">5ac10</strain>
    </source>
</reference>
<gene>
    <name evidence="1" type="ORF">dnl_30450</name>
</gene>
<proteinExistence type="predicted"/>